<dbReference type="EMBL" id="LR215043">
    <property type="protein sequence ID" value="VEU77872.1"/>
    <property type="molecule type" value="Genomic_DNA"/>
</dbReference>
<dbReference type="PANTHER" id="PTHR32481:SF0">
    <property type="entry name" value="AMINOPEPTIDASE YPDE-RELATED"/>
    <property type="match status" value="1"/>
</dbReference>
<evidence type="ECO:0000256" key="2">
    <source>
        <dbReference type="ARBA" id="ARBA00022438"/>
    </source>
</evidence>
<feature type="binding site" evidence="8">
    <location>
        <position position="188"/>
    </location>
    <ligand>
        <name>Zn(2+)</name>
        <dbReference type="ChEBI" id="CHEBI:29105"/>
        <label>1</label>
    </ligand>
</feature>
<protein>
    <submittedName>
        <fullName evidence="9">Aminopeptidase ysdC</fullName>
        <ecNumber evidence="9">3.4.11.-</ecNumber>
    </submittedName>
</protein>
<evidence type="ECO:0000256" key="1">
    <source>
        <dbReference type="ARBA" id="ARBA00006272"/>
    </source>
</evidence>
<dbReference type="GO" id="GO:0046872">
    <property type="term" value="F:metal ion binding"/>
    <property type="evidence" value="ECO:0007669"/>
    <property type="project" value="UniProtKB-UniRule"/>
</dbReference>
<comment type="similarity">
    <text evidence="1 6">Belongs to the peptidase M42 family.</text>
</comment>
<feature type="active site" description="Proton acceptor" evidence="7">
    <location>
        <position position="220"/>
    </location>
</feature>
<dbReference type="SUPFAM" id="SSF53187">
    <property type="entry name" value="Zn-dependent exopeptidases"/>
    <property type="match status" value="1"/>
</dbReference>
<dbReference type="InterPro" id="IPR008007">
    <property type="entry name" value="Peptidase_M42"/>
</dbReference>
<sequence>MAVTNRIEDFKNRLVAFLETEAPSRNEQAVAQLLLKNLPANAFEVSYDNFGSVILHKPSRHANAPKVLIAAHMDEVGYQVRSIDEQGFVWVESVGGVWPSVVIGTKAVLVTSTGQRIEGVFGHTSVHVLSLEARAKALTNKELYVDFGFESKQQALDLGVQIGDYIYLTGSTVKFPHQPHLIAGKAMDNRAGLCVLVELANAIAASELTVDLYLVGTVQEEVGTRGAKTVVDLIEPDVAIALDTTVSHDTPNITAGTTKLGQGVALRMMDGGMMADPKLANFLSTIANKHDIKHYKFISMGGGTDASALQYTKGGASVITISLPQRYLRSPIGVCDVNDLLAASDLLTRFVLELNEDKYNNILKYK</sequence>
<dbReference type="EC" id="3.4.11.-" evidence="9"/>
<evidence type="ECO:0000256" key="3">
    <source>
        <dbReference type="ARBA" id="ARBA00022670"/>
    </source>
</evidence>
<dbReference type="GO" id="GO:0006508">
    <property type="term" value="P:proteolysis"/>
    <property type="evidence" value="ECO:0007669"/>
    <property type="project" value="UniProtKB-KW"/>
</dbReference>
<dbReference type="Proteomes" id="UP000290876">
    <property type="component" value="Chromosome"/>
</dbReference>
<evidence type="ECO:0000256" key="8">
    <source>
        <dbReference type="PIRSR" id="PIRSR001123-2"/>
    </source>
</evidence>
<evidence type="ECO:0000256" key="7">
    <source>
        <dbReference type="PIRSR" id="PIRSR001123-1"/>
    </source>
</evidence>
<dbReference type="RefSeq" id="WP_129622730.1">
    <property type="nucleotide sequence ID" value="NZ_LR215043.1"/>
</dbReference>
<dbReference type="InterPro" id="IPR051464">
    <property type="entry name" value="Peptidase_M42_aminopept"/>
</dbReference>
<keyword evidence="2 9" id="KW-0031">Aminopeptidase</keyword>
<dbReference type="InterPro" id="IPR023367">
    <property type="entry name" value="Peptidase_M42_dom2"/>
</dbReference>
<keyword evidence="4 8" id="KW-0479">Metal-binding</keyword>
<comment type="cofactor">
    <cofactor evidence="8">
        <name>a divalent metal cation</name>
        <dbReference type="ChEBI" id="CHEBI:60240"/>
    </cofactor>
    <text evidence="8">Binds 2 divalent metal cations per subunit.</text>
</comment>
<dbReference type="CDD" id="cd05656">
    <property type="entry name" value="M42_Frv"/>
    <property type="match status" value="1"/>
</dbReference>
<evidence type="ECO:0000256" key="4">
    <source>
        <dbReference type="ARBA" id="ARBA00022723"/>
    </source>
</evidence>
<evidence type="ECO:0000313" key="10">
    <source>
        <dbReference type="Proteomes" id="UP000290876"/>
    </source>
</evidence>
<organism evidence="9 10">
    <name type="scientific">Mycoplasmopsis columbinasalis</name>
    <dbReference type="NCBI Taxonomy" id="114880"/>
    <lineage>
        <taxon>Bacteria</taxon>
        <taxon>Bacillati</taxon>
        <taxon>Mycoplasmatota</taxon>
        <taxon>Mycoplasmoidales</taxon>
        <taxon>Metamycoplasmataceae</taxon>
        <taxon>Mycoplasmopsis</taxon>
    </lineage>
</organism>
<dbReference type="SUPFAM" id="SSF101821">
    <property type="entry name" value="Aminopeptidase/glucanase lid domain"/>
    <property type="match status" value="1"/>
</dbReference>
<dbReference type="Pfam" id="PF05343">
    <property type="entry name" value="Peptidase_M42"/>
    <property type="match status" value="1"/>
</dbReference>
<feature type="binding site" evidence="8">
    <location>
        <position position="188"/>
    </location>
    <ligand>
        <name>Zn(2+)</name>
        <dbReference type="ChEBI" id="CHEBI:29105"/>
        <label>2</label>
    </ligand>
</feature>
<feature type="binding site" evidence="8">
    <location>
        <position position="72"/>
    </location>
    <ligand>
        <name>Zn(2+)</name>
        <dbReference type="ChEBI" id="CHEBI:29105"/>
        <label>1</label>
    </ligand>
</feature>
<name>A0A449B9L6_9BACT</name>
<accession>A0A449B9L6</accession>
<evidence type="ECO:0000256" key="5">
    <source>
        <dbReference type="ARBA" id="ARBA00022801"/>
    </source>
</evidence>
<dbReference type="GO" id="GO:0004177">
    <property type="term" value="F:aminopeptidase activity"/>
    <property type="evidence" value="ECO:0007669"/>
    <property type="project" value="UniProtKB-UniRule"/>
</dbReference>
<keyword evidence="10" id="KW-1185">Reference proteome</keyword>
<dbReference type="PANTHER" id="PTHR32481">
    <property type="entry name" value="AMINOPEPTIDASE"/>
    <property type="match status" value="1"/>
</dbReference>
<gene>
    <name evidence="9" type="primary">ysdC_1</name>
    <name evidence="9" type="ORF">NCTC10184_00085</name>
</gene>
<evidence type="ECO:0000256" key="6">
    <source>
        <dbReference type="PIRNR" id="PIRNR001123"/>
    </source>
</evidence>
<dbReference type="AlphaFoldDB" id="A0A449B9L6"/>
<reference evidence="9 10" key="1">
    <citation type="submission" date="2019-01" db="EMBL/GenBank/DDBJ databases">
        <authorList>
            <consortium name="Pathogen Informatics"/>
        </authorList>
    </citation>
    <scope>NUCLEOTIDE SEQUENCE [LARGE SCALE GENOMIC DNA]</scope>
    <source>
        <strain evidence="9 10">NCTC10184</strain>
    </source>
</reference>
<feature type="binding site" evidence="8">
    <location>
        <position position="221"/>
    </location>
    <ligand>
        <name>Zn(2+)</name>
        <dbReference type="ChEBI" id="CHEBI:29105"/>
        <label>2</label>
    </ligand>
</feature>
<keyword evidence="5 9" id="KW-0378">Hydrolase</keyword>
<feature type="binding site" evidence="8">
    <location>
        <position position="243"/>
    </location>
    <ligand>
        <name>Zn(2+)</name>
        <dbReference type="ChEBI" id="CHEBI:29105"/>
        <label>1</label>
    </ligand>
</feature>
<dbReference type="Gene3D" id="3.40.630.10">
    <property type="entry name" value="Zn peptidases"/>
    <property type="match status" value="1"/>
</dbReference>
<keyword evidence="3" id="KW-0645">Protease</keyword>
<evidence type="ECO:0000313" key="9">
    <source>
        <dbReference type="EMBL" id="VEU77872.1"/>
    </source>
</evidence>
<dbReference type="OrthoDB" id="9772053at2"/>
<dbReference type="Gene3D" id="2.40.30.40">
    <property type="entry name" value="Peptidase M42, domain 2"/>
    <property type="match status" value="1"/>
</dbReference>
<proteinExistence type="inferred from homology"/>
<dbReference type="KEGG" id="mcob:NCTC10184_00085"/>
<dbReference type="PIRSF" id="PIRSF001123">
    <property type="entry name" value="PepA_GA"/>
    <property type="match status" value="1"/>
</dbReference>